<proteinExistence type="predicted"/>
<accession>A0A3M7Q7B8</accession>
<keyword evidence="3" id="KW-1185">Reference proteome</keyword>
<gene>
    <name evidence="2" type="ORF">BpHYR1_027709</name>
</gene>
<sequence length="129" mass="15069">MDFSDGLEGESKDKQSEDRDDTKSTFREKTDEENLPEGFKNTHPHLSKSLVPFIRRRDCVAFQLLTTDYAKLVAARKIRLFMSPNFPEFFETKVSFNEFKKKNKSRKIMLIALTLSNKNKSTKNKQTKN</sequence>
<evidence type="ECO:0000256" key="1">
    <source>
        <dbReference type="SAM" id="MobiDB-lite"/>
    </source>
</evidence>
<comment type="caution">
    <text evidence="2">The sequence shown here is derived from an EMBL/GenBank/DDBJ whole genome shotgun (WGS) entry which is preliminary data.</text>
</comment>
<feature type="region of interest" description="Disordered" evidence="1">
    <location>
        <begin position="1"/>
        <end position="42"/>
    </location>
</feature>
<name>A0A3M7Q7B8_BRAPC</name>
<evidence type="ECO:0000313" key="2">
    <source>
        <dbReference type="EMBL" id="RNA07062.1"/>
    </source>
</evidence>
<reference evidence="2 3" key="1">
    <citation type="journal article" date="2018" name="Sci. Rep.">
        <title>Genomic signatures of local adaptation to the degree of environmental predictability in rotifers.</title>
        <authorList>
            <person name="Franch-Gras L."/>
            <person name="Hahn C."/>
            <person name="Garcia-Roger E.M."/>
            <person name="Carmona M.J."/>
            <person name="Serra M."/>
            <person name="Gomez A."/>
        </authorList>
    </citation>
    <scope>NUCLEOTIDE SEQUENCE [LARGE SCALE GENOMIC DNA]</scope>
    <source>
        <strain evidence="2">HYR1</strain>
    </source>
</reference>
<dbReference type="Proteomes" id="UP000276133">
    <property type="component" value="Unassembled WGS sequence"/>
</dbReference>
<dbReference type="EMBL" id="REGN01007169">
    <property type="protein sequence ID" value="RNA07062.1"/>
    <property type="molecule type" value="Genomic_DNA"/>
</dbReference>
<protein>
    <submittedName>
        <fullName evidence="2">Uncharacterized protein</fullName>
    </submittedName>
</protein>
<feature type="compositionally biased region" description="Basic and acidic residues" evidence="1">
    <location>
        <begin position="9"/>
        <end position="32"/>
    </location>
</feature>
<organism evidence="2 3">
    <name type="scientific">Brachionus plicatilis</name>
    <name type="common">Marine rotifer</name>
    <name type="synonym">Brachionus muelleri</name>
    <dbReference type="NCBI Taxonomy" id="10195"/>
    <lineage>
        <taxon>Eukaryota</taxon>
        <taxon>Metazoa</taxon>
        <taxon>Spiralia</taxon>
        <taxon>Gnathifera</taxon>
        <taxon>Rotifera</taxon>
        <taxon>Eurotatoria</taxon>
        <taxon>Monogononta</taxon>
        <taxon>Pseudotrocha</taxon>
        <taxon>Ploima</taxon>
        <taxon>Brachionidae</taxon>
        <taxon>Brachionus</taxon>
    </lineage>
</organism>
<dbReference type="AlphaFoldDB" id="A0A3M7Q7B8"/>
<evidence type="ECO:0000313" key="3">
    <source>
        <dbReference type="Proteomes" id="UP000276133"/>
    </source>
</evidence>